<dbReference type="AlphaFoldDB" id="A0A2R4WFJ6"/>
<dbReference type="KEGG" id="mee:DA075_04590"/>
<organism evidence="1 2">
    <name type="scientific">Methylobacterium currus</name>
    <dbReference type="NCBI Taxonomy" id="2051553"/>
    <lineage>
        <taxon>Bacteria</taxon>
        <taxon>Pseudomonadati</taxon>
        <taxon>Pseudomonadota</taxon>
        <taxon>Alphaproteobacteria</taxon>
        <taxon>Hyphomicrobiales</taxon>
        <taxon>Methylobacteriaceae</taxon>
        <taxon>Methylobacterium</taxon>
    </lineage>
</organism>
<name>A0A2R4WFJ6_9HYPH</name>
<dbReference type="EMBL" id="CP028843">
    <property type="protein sequence ID" value="AWB20302.1"/>
    <property type="molecule type" value="Genomic_DNA"/>
</dbReference>
<dbReference type="Proteomes" id="UP000244755">
    <property type="component" value="Chromosome 1"/>
</dbReference>
<evidence type="ECO:0000313" key="2">
    <source>
        <dbReference type="Proteomes" id="UP000244755"/>
    </source>
</evidence>
<proteinExistence type="predicted"/>
<gene>
    <name evidence="1" type="ORF">DA075_04590</name>
</gene>
<reference evidence="1 2" key="1">
    <citation type="submission" date="2018-04" db="EMBL/GenBank/DDBJ databases">
        <title>Methylobacterium sp. PR1016A genome.</title>
        <authorList>
            <person name="Park W."/>
        </authorList>
    </citation>
    <scope>NUCLEOTIDE SEQUENCE [LARGE SCALE GENOMIC DNA]</scope>
    <source>
        <strain evidence="1 2">PR1016A</strain>
    </source>
</reference>
<evidence type="ECO:0000313" key="1">
    <source>
        <dbReference type="EMBL" id="AWB20302.1"/>
    </source>
</evidence>
<keyword evidence="2" id="KW-1185">Reference proteome</keyword>
<sequence>MKSDASQRSDVQIAARDPETVEIITLPLDQTSSVAATALPVDHNALVAHAVDAVKQYTGLDSRAAEQVDAQGQEAIRRMLIVRESFEIDGQFDWVSFNAYADNQRGRLKTPPKNPLQRLARVCCPPTTKRPQVSKFGYVLAALDQRGITSATVMAEFRKREPVKDGGPDHGGMERFVRLFKLDMKEEAGKSGESNPYERYTDIRLIKHAKFLIEALRAREMLRDGVVDVEGILTEEAVIKLFSSENQEP</sequence>
<protein>
    <submittedName>
        <fullName evidence="1">Uncharacterized protein</fullName>
    </submittedName>
</protein>
<accession>A0A2R4WFJ6</accession>